<dbReference type="InterPro" id="IPR036322">
    <property type="entry name" value="WD40_repeat_dom_sf"/>
</dbReference>
<dbReference type="GeneID" id="66082414"/>
<dbReference type="Gene3D" id="1.20.1280.50">
    <property type="match status" value="1"/>
</dbReference>
<sequence>MPHSSLRASLKPEFQKPTSQSSQSNSNQYGFDILAKENLTHVTSYLDPASLFAVSGVNKFLHEHVKDDHTWRRAFLLNFLGVKPEADLDPSTGLLLRRSESSWAREYVARSNIRRRWESLRNSTIAYAPVHSSVSDVHLLNNAVPSLLASSLQYGIVSRSVLLTGKVLRGFLSPSAAGTGLGIGNPNTEFAPDVSACAMSSDGGTAKIAWGMRNGEVAVSIAAKTMDTNTRSAAKLGRCTVQDQHEGEVVDVVWDDGGGLVASGAKDGRIKIWDAKTVRCFWTSEYLIPEYPTTIRLVTGKSGTAVVAGTSSGDVIVWTGLAVTAVDRETIGGTKNKVSCPVQANAQTPEDSHTILTDPIIRALHVDVVTDTNFICVIVAYDSQPEFYRIAIPFEDLGAQPNITTFKDQSSFIGTVSSVFPCLCPSREGETSFIITGTSLGWVCVYPYPPPSQSTAVKPLRKFEAHTDGQSVTALAWNSVTLVTGSVNGSTSAFDSYTFERLRTFGSPMPRSRPRGGGGNVAERVEGVKKILLGPEKDVLAISVGDRVMGYKADLVPKTNKMKSKQAGKKKAKGTSMAKGHDHHILNQLISDSMQEQNAESEYMRVIHGRERRQRLNLERLGLNEVEAVEYVLMLSRDEALAREAQEAQQQQHLVEEGVFEGDFNFGDGMIPSTRELPTSTATSPPSSRSSSQGSPKPSSPGLSSSLPQSPPRSSRPIYSAYTPPRPFSNEKVQVSPRFRQEAREAGWGGGGGDQESRSVGGVSQSWSSVASSVSDIDLAGVAGRNVDEGSDPFPSISPKLSKKSFSEGPSRKGAWAAGSPSPSYTSAEASTSTSSKQNNAPHKPATFSVCGVSDDEDEDLKLALQLSLEEARIRGEVV</sequence>
<feature type="compositionally biased region" description="Low complexity" evidence="4">
    <location>
        <begin position="684"/>
        <end position="717"/>
    </location>
</feature>
<feature type="compositionally biased region" description="Basic residues" evidence="4">
    <location>
        <begin position="560"/>
        <end position="573"/>
    </location>
</feature>
<dbReference type="Proteomes" id="UP001049176">
    <property type="component" value="Chromosome 9"/>
</dbReference>
<dbReference type="InterPro" id="IPR001680">
    <property type="entry name" value="WD40_rpt"/>
</dbReference>
<dbReference type="PROSITE" id="PS50082">
    <property type="entry name" value="WD_REPEATS_2"/>
    <property type="match status" value="1"/>
</dbReference>
<dbReference type="KEGG" id="more:E1B28_013339"/>
<dbReference type="PANTHER" id="PTHR44019:SF8">
    <property type="entry name" value="POC1 CENTRIOLAR PROTEIN HOMOLOG"/>
    <property type="match status" value="1"/>
</dbReference>
<dbReference type="AlphaFoldDB" id="A0A9P7RQD2"/>
<protein>
    <recommendedName>
        <fullName evidence="5">F-box domain-containing protein</fullName>
    </recommendedName>
</protein>
<feature type="domain" description="F-box" evidence="5">
    <location>
        <begin position="28"/>
        <end position="74"/>
    </location>
</feature>
<comment type="caution">
    <text evidence="6">The sequence shown here is derived from an EMBL/GenBank/DDBJ whole genome shotgun (WGS) entry which is preliminary data.</text>
</comment>
<dbReference type="SMART" id="SM00320">
    <property type="entry name" value="WD40"/>
    <property type="match status" value="2"/>
</dbReference>
<evidence type="ECO:0000313" key="6">
    <source>
        <dbReference type="EMBL" id="KAG7087366.1"/>
    </source>
</evidence>
<evidence type="ECO:0000313" key="7">
    <source>
        <dbReference type="Proteomes" id="UP001049176"/>
    </source>
</evidence>
<dbReference type="PROSITE" id="PS50181">
    <property type="entry name" value="FBOX"/>
    <property type="match status" value="1"/>
</dbReference>
<dbReference type="InterPro" id="IPR001810">
    <property type="entry name" value="F-box_dom"/>
</dbReference>
<feature type="region of interest" description="Disordered" evidence="4">
    <location>
        <begin position="784"/>
        <end position="852"/>
    </location>
</feature>
<dbReference type="OrthoDB" id="429520at2759"/>
<dbReference type="InterPro" id="IPR050505">
    <property type="entry name" value="WDR55/POC1"/>
</dbReference>
<dbReference type="PROSITE" id="PS50330">
    <property type="entry name" value="UIM"/>
    <property type="match status" value="1"/>
</dbReference>
<dbReference type="EMBL" id="CM032189">
    <property type="protein sequence ID" value="KAG7087366.1"/>
    <property type="molecule type" value="Genomic_DNA"/>
</dbReference>
<dbReference type="PROSITE" id="PS00678">
    <property type="entry name" value="WD_REPEATS_1"/>
    <property type="match status" value="1"/>
</dbReference>
<proteinExistence type="predicted"/>
<dbReference type="Gene3D" id="2.130.10.10">
    <property type="entry name" value="YVTN repeat-like/Quinoprotein amine dehydrogenase"/>
    <property type="match status" value="2"/>
</dbReference>
<dbReference type="InterPro" id="IPR019775">
    <property type="entry name" value="WD40_repeat_CS"/>
</dbReference>
<feature type="region of interest" description="Disordered" evidence="4">
    <location>
        <begin position="560"/>
        <end position="580"/>
    </location>
</feature>
<accession>A0A9P7RQD2</accession>
<evidence type="ECO:0000259" key="5">
    <source>
        <dbReference type="PROSITE" id="PS50181"/>
    </source>
</evidence>
<keyword evidence="7" id="KW-1185">Reference proteome</keyword>
<evidence type="ECO:0000256" key="4">
    <source>
        <dbReference type="SAM" id="MobiDB-lite"/>
    </source>
</evidence>
<dbReference type="SUPFAM" id="SSF81383">
    <property type="entry name" value="F-box domain"/>
    <property type="match status" value="1"/>
</dbReference>
<dbReference type="PANTHER" id="PTHR44019">
    <property type="entry name" value="WD REPEAT-CONTAINING PROTEIN 55"/>
    <property type="match status" value="1"/>
</dbReference>
<feature type="region of interest" description="Disordered" evidence="4">
    <location>
        <begin position="663"/>
        <end position="771"/>
    </location>
</feature>
<feature type="compositionally biased region" description="Low complexity" evidence="4">
    <location>
        <begin position="758"/>
        <end position="771"/>
    </location>
</feature>
<organism evidence="6 7">
    <name type="scientific">Marasmius oreades</name>
    <name type="common">fairy-ring Marasmius</name>
    <dbReference type="NCBI Taxonomy" id="181124"/>
    <lineage>
        <taxon>Eukaryota</taxon>
        <taxon>Fungi</taxon>
        <taxon>Dikarya</taxon>
        <taxon>Basidiomycota</taxon>
        <taxon>Agaricomycotina</taxon>
        <taxon>Agaricomycetes</taxon>
        <taxon>Agaricomycetidae</taxon>
        <taxon>Agaricales</taxon>
        <taxon>Marasmiineae</taxon>
        <taxon>Marasmiaceae</taxon>
        <taxon>Marasmius</taxon>
    </lineage>
</organism>
<feature type="repeat" description="WD" evidence="3">
    <location>
        <begin position="242"/>
        <end position="283"/>
    </location>
</feature>
<dbReference type="InterPro" id="IPR015943">
    <property type="entry name" value="WD40/YVTN_repeat-like_dom_sf"/>
</dbReference>
<keyword evidence="2" id="KW-0677">Repeat</keyword>
<dbReference type="Pfam" id="PF00400">
    <property type="entry name" value="WD40"/>
    <property type="match status" value="1"/>
</dbReference>
<dbReference type="InterPro" id="IPR036047">
    <property type="entry name" value="F-box-like_dom_sf"/>
</dbReference>
<keyword evidence="1 3" id="KW-0853">WD repeat</keyword>
<dbReference type="SUPFAM" id="SSF50978">
    <property type="entry name" value="WD40 repeat-like"/>
    <property type="match status" value="1"/>
</dbReference>
<dbReference type="InterPro" id="IPR003903">
    <property type="entry name" value="UIM_dom"/>
</dbReference>
<evidence type="ECO:0000256" key="1">
    <source>
        <dbReference type="ARBA" id="ARBA00022574"/>
    </source>
</evidence>
<dbReference type="PROSITE" id="PS50294">
    <property type="entry name" value="WD_REPEATS_REGION"/>
    <property type="match status" value="1"/>
</dbReference>
<dbReference type="RefSeq" id="XP_043003837.1">
    <property type="nucleotide sequence ID" value="XM_043158489.1"/>
</dbReference>
<evidence type="ECO:0000256" key="2">
    <source>
        <dbReference type="ARBA" id="ARBA00022737"/>
    </source>
</evidence>
<feature type="compositionally biased region" description="Low complexity" evidence="4">
    <location>
        <begin position="820"/>
        <end position="836"/>
    </location>
</feature>
<reference evidence="6" key="1">
    <citation type="journal article" date="2021" name="Genome Biol. Evol.">
        <title>The assembled and annotated genome of the fairy-ring fungus Marasmius oreades.</title>
        <authorList>
            <person name="Hiltunen M."/>
            <person name="Ament-Velasquez S.L."/>
            <person name="Johannesson H."/>
        </authorList>
    </citation>
    <scope>NUCLEOTIDE SEQUENCE</scope>
    <source>
        <strain evidence="6">03SP1</strain>
    </source>
</reference>
<dbReference type="Pfam" id="PF12937">
    <property type="entry name" value="F-box-like"/>
    <property type="match status" value="1"/>
</dbReference>
<gene>
    <name evidence="6" type="ORF">E1B28_013339</name>
</gene>
<feature type="region of interest" description="Disordered" evidence="4">
    <location>
        <begin position="1"/>
        <end position="26"/>
    </location>
</feature>
<evidence type="ECO:0000256" key="3">
    <source>
        <dbReference type="PROSITE-ProRule" id="PRU00221"/>
    </source>
</evidence>
<name>A0A9P7RQD2_9AGAR</name>